<dbReference type="InParanoid" id="C1FES2"/>
<dbReference type="OrthoDB" id="6019893at2759"/>
<feature type="region of interest" description="Disordered" evidence="2">
    <location>
        <begin position="2067"/>
        <end position="2106"/>
    </location>
</feature>
<dbReference type="InterPro" id="IPR043153">
    <property type="entry name" value="DENN_C"/>
</dbReference>
<feature type="compositionally biased region" description="Basic and acidic residues" evidence="2">
    <location>
        <begin position="1779"/>
        <end position="1794"/>
    </location>
</feature>
<dbReference type="InterPro" id="IPR015943">
    <property type="entry name" value="WD40/YVTN_repeat-like_dom_sf"/>
</dbReference>
<feature type="compositionally biased region" description="Low complexity" evidence="2">
    <location>
        <begin position="1290"/>
        <end position="1307"/>
    </location>
</feature>
<feature type="compositionally biased region" description="Basic residues" evidence="2">
    <location>
        <begin position="508"/>
        <end position="529"/>
    </location>
</feature>
<feature type="region of interest" description="Disordered" evidence="2">
    <location>
        <begin position="280"/>
        <end position="338"/>
    </location>
</feature>
<dbReference type="GeneID" id="8250668"/>
<dbReference type="PANTHER" id="PTHR12296:SF21">
    <property type="entry name" value="DENN DOMAIN-CONTAINING PROTEIN 3"/>
    <property type="match status" value="1"/>
</dbReference>
<feature type="region of interest" description="Disordered" evidence="2">
    <location>
        <begin position="1763"/>
        <end position="1809"/>
    </location>
</feature>
<feature type="region of interest" description="Disordered" evidence="2">
    <location>
        <begin position="731"/>
        <end position="753"/>
    </location>
</feature>
<feature type="compositionally biased region" description="Polar residues" evidence="2">
    <location>
        <begin position="2075"/>
        <end position="2085"/>
    </location>
</feature>
<feature type="compositionally biased region" description="Polar residues" evidence="2">
    <location>
        <begin position="796"/>
        <end position="807"/>
    </location>
</feature>
<feature type="compositionally biased region" description="Acidic residues" evidence="2">
    <location>
        <begin position="926"/>
        <end position="935"/>
    </location>
</feature>
<name>C1FES2_MICCC</name>
<feature type="compositionally biased region" description="Polar residues" evidence="2">
    <location>
        <begin position="1321"/>
        <end position="1331"/>
    </location>
</feature>
<feature type="compositionally biased region" description="Polar residues" evidence="2">
    <location>
        <begin position="1181"/>
        <end position="1200"/>
    </location>
</feature>
<dbReference type="Pfam" id="PF02141">
    <property type="entry name" value="DENN"/>
    <property type="match status" value="1"/>
</dbReference>
<feature type="domain" description="uDENN" evidence="4">
    <location>
        <begin position="2"/>
        <end position="126"/>
    </location>
</feature>
<feature type="region of interest" description="Disordered" evidence="2">
    <location>
        <begin position="38"/>
        <end position="74"/>
    </location>
</feature>
<dbReference type="InterPro" id="IPR001680">
    <property type="entry name" value="WD40_rpt"/>
</dbReference>
<feature type="compositionally biased region" description="Low complexity" evidence="2">
    <location>
        <begin position="2556"/>
        <end position="2566"/>
    </location>
</feature>
<dbReference type="Gene3D" id="3.40.50.11500">
    <property type="match status" value="1"/>
</dbReference>
<feature type="compositionally biased region" description="Basic residues" evidence="2">
    <location>
        <begin position="231"/>
        <end position="242"/>
    </location>
</feature>
<dbReference type="Gene3D" id="2.130.10.10">
    <property type="entry name" value="YVTN repeat-like/Quinoprotein amine dehydrogenase"/>
    <property type="match status" value="2"/>
</dbReference>
<dbReference type="GO" id="GO:0032483">
    <property type="term" value="P:regulation of Rab protein signal transduction"/>
    <property type="evidence" value="ECO:0007669"/>
    <property type="project" value="TreeGrafter"/>
</dbReference>
<proteinExistence type="predicted"/>
<feature type="compositionally biased region" description="Basic and acidic residues" evidence="2">
    <location>
        <begin position="1274"/>
        <end position="1289"/>
    </location>
</feature>
<evidence type="ECO:0000259" key="4">
    <source>
        <dbReference type="SMART" id="SM00800"/>
    </source>
</evidence>
<organism evidence="5 6">
    <name type="scientific">Micromonas commoda (strain RCC299 / NOUM17 / CCMP2709)</name>
    <name type="common">Picoplanktonic green alga</name>
    <dbReference type="NCBI Taxonomy" id="296587"/>
    <lineage>
        <taxon>Eukaryota</taxon>
        <taxon>Viridiplantae</taxon>
        <taxon>Chlorophyta</taxon>
        <taxon>Mamiellophyceae</taxon>
        <taxon>Mamiellales</taxon>
        <taxon>Mamiellaceae</taxon>
        <taxon>Micromonas</taxon>
    </lineage>
</organism>
<evidence type="ECO:0000313" key="5">
    <source>
        <dbReference type="EMBL" id="ACO68620.1"/>
    </source>
</evidence>
<feature type="compositionally biased region" description="Basic residues" evidence="2">
    <location>
        <begin position="663"/>
        <end position="672"/>
    </location>
</feature>
<dbReference type="eggNOG" id="KOG2127">
    <property type="taxonomic scope" value="Eukaryota"/>
</dbReference>
<dbReference type="STRING" id="296587.C1FES2"/>
<protein>
    <submittedName>
        <fullName evidence="5">Uncharacterized protein</fullName>
    </submittedName>
</protein>
<sequence>MGVRAAECFVVCGLPASPVTVDGVAGFVGAGESYRPEVLSSYPPRARPPRGAGTNRGETDEPSTTGDDQGSRPPWPPHLALCAMPLGVDVHVASDPPRDALAPTSYPIVLTDGDGAPVYCACLAFLAPVPSRTRAAVPALRSACARMCVVLVSRAPIIDVLRHALNAVVGRCAFGTQPWSDAPPVGAIGAALVDGLNVASSFYLGTNARRLIDRPIDSRGARLGSAPTRHRDGHPRGVRPRGVRPAPTTLFSVCGETFALPPVDDDDAWIDWRRDPHVNTDTERRSELDDSDYHDDSYDDDSDDSDSDRLHETSPTDSSYPRGATPNDARVPSSVTNANANVHPTSAFLAWRRDNGFPSFDDAACSFEPLLRCLDERNAAVCAVALERRVLLRASSNSLLVAVSGGILRALRPLRYRGVFVPCLPSSLADYADAPTPYLMGFRSVRGTSAGSSVINGSSNNVLDDALAAERLDGVVVVDLDANVVTDLANRFRGEGGDEGVTLGSRSSRAKSKSHSAHSRSRSRGKSRERRTNNDSDDRSAENVSPGESSWPGESGDELARRLRRLRSPDLCEMDASSAEYVGGGAQYVGGGAQYDVGDAQYDVGGAQYDVGGAQYVGDVGEREFRAALAAANGSLSDYRAASAGALDSGFSPGGLRNPGGPQRRRRRHRKRGDWSTAHDACAQLCFAALWRDVVRGYRSYLLDVGQMSDTDGGGACFDVDGFLAEKYPDGTGVDGGNAPKNGSAGPRLDPNRPRVPRAFAAAFVSTASFARHCEVQIADAVSAAERDRRRFGAVSGSNPRGDSFSGTLPDVASREGAKQSGQNAPRGAKLVDPMLAEDHDDRSSGGSHDGSGVEGNTRAVTGRLVTGKIVRRPRVFDPSSFEGAYDRSSYVGTSGRGFDSARGRTRVATRGVTFRSVQLSRGGWDDDELLDEDGVPSGGDLPVHVGNGTDRLANDDDDVPSSFGGFTAVGHGAGSPSPHALTLRRSVNHASVESSSHRQTQPPNPPRAGLPAMEPVCVTSNGDSRAGERDPWRSAVPGSIPGGGGETRDSRDEGPPGGESDLNVSSSGLSFLGFGDGANNGTNGTRVPVQRASSVTHGLSTIRPGGPAGVRGNPSGGQSGTSTESSDRAGTAGHRPRHGRSASSTSFFAPAPSSPPRDRRAGLIPGSSNSESDGEGSTAPGKTNSGKNLSLSYLASSMSPPRMFGSPSKQRSFRERRRQSEDMTTRHPPNATPADPNSNADGRKGQVKDKSSEKMKSSYGASIFGLTFRSRRKSEAARFKAQRGESDHGANNFGPTAAGAAAARAAGSGGDLSQWIAMMSSETPAPSAQNSRKDLDVTAGETAGETASETAAAIRTSPADALDVPGGDGNVELAENVADLAEKKTHEKTVHQKPTSSELAPAPETAEKRSETVRNGHTETASSFVAAKTRELWSLASAGADIRARAAAAAAAVRALRPVCSTRSTNMFDVRRSTLSAAAAELVAVDLDGVLAAMEGAHGDDGTLLGLSGTLGPGDSLAGVHQLDHSPVPGLLSYYSGQSLRLIEETSGEGASLSPSEPPGFDSRSGQNHGLQSTFIDETDGAENEAERSMRAADDEAKRSARAAARRRSEKARLDAALELTRWPGYRAALDAVAVAAIASGDVAKVAAVLRVVRGNDGRVALPGGARVWSDPNVWIGLYDFYESCAEFGNEFEDDSYDDSYDDDVGGPSLANPPGIEPATGRALRAANDRSCTPAALAGRMASVGLPPHAVAALLASACAKRSKKRSKKRSTKGGTNESRRTPLEKGADDVGKGRVGKSGATKTLGKTLEDADAAAGLPRRVAPIPASSADRVGRSVGRVWEVSSSLPTRGIEPLTSSTPSDAPTDAINPRGKTGAGIGVSHDAWIERMRRASRWVGTRGESAPHQSAPHQSAPHPRGSQSHPGGRGSDAENEAPWWARAEATAGLGGASPFSDVFSMSEFNGASKKKRTFTVRLNSRVVTVENGRIEEDEDEGDGDTPRRDGAILVDEGLEEYLSGLDLDGEEDFEFHDPRDEDEFLRFDRFRPLRRRGDWCDLPADVLAASPWSDRRERSARTSGGSDFVQPSNSISRRNSIRLDGPDSRWGADTSSHHAITAVAVGAGGIAAVGSCHGAFAAWNPRTGVVVRARPGGWGEAVSVAGAIGTNRHYNPTVGLTALGFTAGSSSGLGGGDGGNRSGDLAVGGTRGGGVAAWDVRTGACVCASPGSHAGAVTIVQSATSASTSASTSSSTSQVSSTDVGSGGELSNGSNADNNSSFGAVFGHPALALTASNAPADGRVRLWDVRAGPRETAAALGGHRGGVHAVSCESPKFVFTGDGDGVVRAWDWRRAGGGPIASANAHDGEFIFIFVWTIRLTRFFLTGVVTAVTPLRFDRADVAASAGVDGVVRVLSLDGGKGGGVALVGHLAPVTGLVRLGGFVGEGGSDLPDPSSKATSHRPVAGHGRRLSSIADLTRGPGGHPGDVAFDRRLGSSLGGSGGMTDSYYSGNVSGQFAGLASASADGAVRLWCPDGGGGAGWRCAAVAHAHASRVVAMARCTSGTNSGSSGSSSGGGVSSSGRLFRGTNLLTAGDDASFARWPDAEPFLRRARNSRSGVRPVQSSVRYRRVGGSNPRGGGAAWTPERMHHRCYVQSPRVVCAIDASGSGALVVGTRDGVVTCASLE</sequence>
<feature type="compositionally biased region" description="Basic and acidic residues" evidence="2">
    <location>
        <begin position="1406"/>
        <end position="1418"/>
    </location>
</feature>
<dbReference type="InterPro" id="IPR005113">
    <property type="entry name" value="uDENN_dom"/>
</dbReference>
<feature type="compositionally biased region" description="Polar residues" evidence="2">
    <location>
        <begin position="1080"/>
        <end position="1100"/>
    </location>
</feature>
<feature type="region of interest" description="Disordered" evidence="2">
    <location>
        <begin position="2556"/>
        <end position="2575"/>
    </location>
</feature>
<dbReference type="GO" id="GO:0031410">
    <property type="term" value="C:cytoplasmic vesicle"/>
    <property type="evidence" value="ECO:0007669"/>
    <property type="project" value="TreeGrafter"/>
</dbReference>
<feature type="region of interest" description="Disordered" evidence="2">
    <location>
        <begin position="1385"/>
        <end position="1423"/>
    </location>
</feature>
<feature type="compositionally biased region" description="Gly residues" evidence="2">
    <location>
        <begin position="1107"/>
        <end position="1120"/>
    </location>
</feature>
<feature type="compositionally biased region" description="Basic residues" evidence="2">
    <location>
        <begin position="1763"/>
        <end position="1773"/>
    </location>
</feature>
<feature type="repeat" description="WD" evidence="1">
    <location>
        <begin position="2314"/>
        <end position="2345"/>
    </location>
</feature>
<feature type="compositionally biased region" description="Polar residues" evidence="2">
    <location>
        <begin position="989"/>
        <end position="1002"/>
    </location>
</feature>
<feature type="region of interest" description="Disordered" evidence="2">
    <location>
        <begin position="1698"/>
        <end position="1721"/>
    </location>
</feature>
<gene>
    <name evidence="5" type="ORF">MICPUN_55550</name>
</gene>
<reference evidence="5 6" key="1">
    <citation type="journal article" date="2009" name="Science">
        <title>Green evolution and dynamic adaptations revealed by genomes of the marine picoeukaryotes Micromonas.</title>
        <authorList>
            <person name="Worden A.Z."/>
            <person name="Lee J.H."/>
            <person name="Mock T."/>
            <person name="Rouze P."/>
            <person name="Simmons M.P."/>
            <person name="Aerts A.L."/>
            <person name="Allen A.E."/>
            <person name="Cuvelier M.L."/>
            <person name="Derelle E."/>
            <person name="Everett M.V."/>
            <person name="Foulon E."/>
            <person name="Grimwood J."/>
            <person name="Gundlach H."/>
            <person name="Henrissat B."/>
            <person name="Napoli C."/>
            <person name="McDonald S.M."/>
            <person name="Parker M.S."/>
            <person name="Rombauts S."/>
            <person name="Salamov A."/>
            <person name="Von Dassow P."/>
            <person name="Badger J.H."/>
            <person name="Coutinho P.M."/>
            <person name="Demir E."/>
            <person name="Dubchak I."/>
            <person name="Gentemann C."/>
            <person name="Eikrem W."/>
            <person name="Gready J.E."/>
            <person name="John U."/>
            <person name="Lanier W."/>
            <person name="Lindquist E.A."/>
            <person name="Lucas S."/>
            <person name="Mayer K.F."/>
            <person name="Moreau H."/>
            <person name="Not F."/>
            <person name="Otillar R."/>
            <person name="Panaud O."/>
            <person name="Pangilinan J."/>
            <person name="Paulsen I."/>
            <person name="Piegu B."/>
            <person name="Poliakov A."/>
            <person name="Robbens S."/>
            <person name="Schmutz J."/>
            <person name="Toulza E."/>
            <person name="Wyss T."/>
            <person name="Zelensky A."/>
            <person name="Zhou K."/>
            <person name="Armbrust E.V."/>
            <person name="Bhattacharya D."/>
            <person name="Goodenough U.W."/>
            <person name="Van de Peer Y."/>
            <person name="Grigoriev I.V."/>
        </authorList>
    </citation>
    <scope>NUCLEOTIDE SEQUENCE [LARGE SCALE GENOMIC DNA]</scope>
    <source>
        <strain evidence="6">RCC299 / NOUM17</strain>
    </source>
</reference>
<dbReference type="Pfam" id="PF03456">
    <property type="entry name" value="uDENN"/>
    <property type="match status" value="1"/>
</dbReference>
<feature type="compositionally biased region" description="Low complexity" evidence="2">
    <location>
        <begin position="1142"/>
        <end position="1152"/>
    </location>
</feature>
<evidence type="ECO:0000259" key="3">
    <source>
        <dbReference type="SMART" id="SM00799"/>
    </source>
</evidence>
<feature type="region of interest" description="Disordered" evidence="2">
    <location>
        <begin position="650"/>
        <end position="674"/>
    </location>
</feature>
<feature type="region of interest" description="Disordered" evidence="2">
    <location>
        <begin position="495"/>
        <end position="557"/>
    </location>
</feature>
<feature type="compositionally biased region" description="Acidic residues" evidence="2">
    <location>
        <begin position="289"/>
        <end position="306"/>
    </location>
</feature>
<feature type="region of interest" description="Disordered" evidence="2">
    <location>
        <begin position="926"/>
        <end position="1372"/>
    </location>
</feature>
<feature type="region of interest" description="Disordered" evidence="2">
    <location>
        <begin position="1897"/>
        <end position="1932"/>
    </location>
</feature>
<feature type="region of interest" description="Disordered" evidence="2">
    <location>
        <begin position="1845"/>
        <end position="1884"/>
    </location>
</feature>
<feature type="compositionally biased region" description="Low complexity" evidence="2">
    <location>
        <begin position="1167"/>
        <end position="1178"/>
    </location>
</feature>
<dbReference type="KEGG" id="mis:MICPUN_55550"/>
<dbReference type="SMART" id="SM00800">
    <property type="entry name" value="uDENN"/>
    <property type="match status" value="1"/>
</dbReference>
<accession>C1FES2</accession>
<dbReference type="EMBL" id="CP001574">
    <property type="protein sequence ID" value="ACO68620.1"/>
    <property type="molecule type" value="Genomic_DNA"/>
</dbReference>
<feature type="compositionally biased region" description="Low complexity" evidence="2">
    <location>
        <begin position="2240"/>
        <end position="2256"/>
    </location>
</feature>
<feature type="region of interest" description="Disordered" evidence="2">
    <location>
        <begin position="2240"/>
        <end position="2268"/>
    </location>
</feature>
<feature type="region of interest" description="Disordered" evidence="2">
    <location>
        <begin position="219"/>
        <end position="246"/>
    </location>
</feature>
<evidence type="ECO:0000256" key="2">
    <source>
        <dbReference type="SAM" id="MobiDB-lite"/>
    </source>
</evidence>
<dbReference type="PANTHER" id="PTHR12296">
    <property type="entry name" value="DENN DOMAIN-CONTAINING PROTEIN 4"/>
    <property type="match status" value="1"/>
</dbReference>
<dbReference type="Proteomes" id="UP000002009">
    <property type="component" value="Chromosome 1"/>
</dbReference>
<dbReference type="PROSITE" id="PS50082">
    <property type="entry name" value="WD_REPEATS_2"/>
    <property type="match status" value="1"/>
</dbReference>
<feature type="compositionally biased region" description="Polar residues" evidence="2">
    <location>
        <begin position="1565"/>
        <end position="1577"/>
    </location>
</feature>
<feature type="region of interest" description="Disordered" evidence="2">
    <location>
        <begin position="1547"/>
        <end position="1607"/>
    </location>
</feature>
<feature type="compositionally biased region" description="Basic and acidic residues" evidence="2">
    <location>
        <begin position="1242"/>
        <end position="1257"/>
    </location>
</feature>
<dbReference type="InterPro" id="IPR036322">
    <property type="entry name" value="WD40_repeat_dom_sf"/>
</dbReference>
<feature type="compositionally biased region" description="Basic and acidic residues" evidence="2">
    <location>
        <begin position="530"/>
        <end position="541"/>
    </location>
</feature>
<feature type="compositionally biased region" description="Low complexity" evidence="2">
    <location>
        <begin position="545"/>
        <end position="554"/>
    </location>
</feature>
<feature type="region of interest" description="Disordered" evidence="2">
    <location>
        <begin position="792"/>
        <end position="861"/>
    </location>
</feature>
<dbReference type="SMART" id="SM00799">
    <property type="entry name" value="DENN"/>
    <property type="match status" value="1"/>
</dbReference>
<dbReference type="InterPro" id="IPR001194">
    <property type="entry name" value="cDENN_dom"/>
</dbReference>
<dbReference type="InterPro" id="IPR051696">
    <property type="entry name" value="DENN_Domain_GEFs"/>
</dbReference>
<dbReference type="SMART" id="SM00320">
    <property type="entry name" value="WD40"/>
    <property type="match status" value="4"/>
</dbReference>
<feature type="compositionally biased region" description="Basic and acidic residues" evidence="2">
    <location>
        <begin position="1586"/>
        <end position="1600"/>
    </location>
</feature>
<feature type="region of interest" description="Disordered" evidence="2">
    <location>
        <begin position="2442"/>
        <end position="2486"/>
    </location>
</feature>
<keyword evidence="1" id="KW-0853">WD repeat</keyword>
<dbReference type="RefSeq" id="XP_002507362.1">
    <property type="nucleotide sequence ID" value="XM_002507316.1"/>
</dbReference>
<evidence type="ECO:0000256" key="1">
    <source>
        <dbReference type="PROSITE-ProRule" id="PRU00221"/>
    </source>
</evidence>
<keyword evidence="6" id="KW-1185">Reference proteome</keyword>
<feature type="compositionally biased region" description="Low complexity" evidence="2">
    <location>
        <begin position="1339"/>
        <end position="1354"/>
    </location>
</feature>
<dbReference type="SUPFAM" id="SSF50978">
    <property type="entry name" value="WD40 repeat-like"/>
    <property type="match status" value="2"/>
</dbReference>
<feature type="domain" description="cDENN" evidence="3">
    <location>
        <begin position="144"/>
        <end position="483"/>
    </location>
</feature>
<evidence type="ECO:0000313" key="6">
    <source>
        <dbReference type="Proteomes" id="UP000002009"/>
    </source>
</evidence>